<dbReference type="PANTHER" id="PTHR43157:SF31">
    <property type="entry name" value="PHOSPHATIDYLINOSITOL-GLYCAN BIOSYNTHESIS CLASS F PROTEIN"/>
    <property type="match status" value="1"/>
</dbReference>
<dbReference type="HOGENOM" id="CLU_010194_44_4_1"/>
<dbReference type="GeneID" id="19265961"/>
<dbReference type="Gene3D" id="3.40.50.720">
    <property type="entry name" value="NAD(P)-binding Rossmann-like Domain"/>
    <property type="match status" value="1"/>
</dbReference>
<dbReference type="RefSeq" id="XP_007827720.1">
    <property type="nucleotide sequence ID" value="XM_007829529.1"/>
</dbReference>
<dbReference type="InterPro" id="IPR002347">
    <property type="entry name" value="SDR_fam"/>
</dbReference>
<evidence type="ECO:0008006" key="4">
    <source>
        <dbReference type="Google" id="ProtNLM"/>
    </source>
</evidence>
<dbReference type="eggNOG" id="KOG1208">
    <property type="taxonomic scope" value="Eukaryota"/>
</dbReference>
<name>W3XMC9_PESFW</name>
<dbReference type="OMA" id="PPAWEQH"/>
<sequence>MTQPATAWMKAQVQKGNDRTRLTLPDADLSNKWVVISGANNGIGRHAAIKFAAWGANMVLACRDAPAKEVHPTEVVAECREAALQQGHANSVIEWWQVDYTELKSVEEFAQKWLQTGRALDLLLNNAGIGSSPGGSSVFKTKDGFEIIHQVNFLSHVLLTLRLLPSLAKSRAPRIVCTTSSYHYLGDFNLQNCNGELGSPGHEGVNYYKNNKLWFQVWLTELQSRMLHRPEYQHITINGVHPGFVNSGIWNLNNTESWLTTAKRIWVKLNAYFYGISEEQGSLALLKAATCIEAGPDPQVQSVGEDGGKGGGRYFSRFSDEIPMPQAHDSDSRQSLWIKVNDELKLREKGLLDILGFDPIS</sequence>
<dbReference type="SUPFAM" id="SSF51735">
    <property type="entry name" value="NAD(P)-binding Rossmann-fold domains"/>
    <property type="match status" value="1"/>
</dbReference>
<evidence type="ECO:0000256" key="1">
    <source>
        <dbReference type="ARBA" id="ARBA00023002"/>
    </source>
</evidence>
<keyword evidence="3" id="KW-1185">Reference proteome</keyword>
<dbReference type="GO" id="GO:0016491">
    <property type="term" value="F:oxidoreductase activity"/>
    <property type="evidence" value="ECO:0007669"/>
    <property type="project" value="UniProtKB-KW"/>
</dbReference>
<dbReference type="AlphaFoldDB" id="W3XMC9"/>
<gene>
    <name evidence="2" type="ORF">PFICI_00948</name>
</gene>
<proteinExistence type="predicted"/>
<protein>
    <recommendedName>
        <fullName evidence="4">NAD(P)-binding protein</fullName>
    </recommendedName>
</protein>
<evidence type="ECO:0000313" key="3">
    <source>
        <dbReference type="Proteomes" id="UP000030651"/>
    </source>
</evidence>
<dbReference type="OrthoDB" id="542013at2759"/>
<dbReference type="PRINTS" id="PR00081">
    <property type="entry name" value="GDHRDH"/>
</dbReference>
<dbReference type="PANTHER" id="PTHR43157">
    <property type="entry name" value="PHOSPHATIDYLINOSITOL-GLYCAN BIOSYNTHESIS CLASS F PROTEIN-RELATED"/>
    <property type="match status" value="1"/>
</dbReference>
<keyword evidence="1" id="KW-0560">Oxidoreductase</keyword>
<evidence type="ECO:0000313" key="2">
    <source>
        <dbReference type="EMBL" id="ETS87120.1"/>
    </source>
</evidence>
<dbReference type="InterPro" id="IPR036291">
    <property type="entry name" value="NAD(P)-bd_dom_sf"/>
</dbReference>
<dbReference type="InParanoid" id="W3XMC9"/>
<dbReference type="Proteomes" id="UP000030651">
    <property type="component" value="Unassembled WGS sequence"/>
</dbReference>
<dbReference type="Pfam" id="PF00106">
    <property type="entry name" value="adh_short"/>
    <property type="match status" value="1"/>
</dbReference>
<dbReference type="KEGG" id="pfy:PFICI_00948"/>
<reference evidence="3" key="1">
    <citation type="journal article" date="2015" name="BMC Genomics">
        <title>Genomic and transcriptomic analysis of the endophytic fungus Pestalotiopsis fici reveals its lifestyle and high potential for synthesis of natural products.</title>
        <authorList>
            <person name="Wang X."/>
            <person name="Zhang X."/>
            <person name="Liu L."/>
            <person name="Xiang M."/>
            <person name="Wang W."/>
            <person name="Sun X."/>
            <person name="Che Y."/>
            <person name="Guo L."/>
            <person name="Liu G."/>
            <person name="Guo L."/>
            <person name="Wang C."/>
            <person name="Yin W.B."/>
            <person name="Stadler M."/>
            <person name="Zhang X."/>
            <person name="Liu X."/>
        </authorList>
    </citation>
    <scope>NUCLEOTIDE SEQUENCE [LARGE SCALE GENOMIC DNA]</scope>
    <source>
        <strain evidence="3">W106-1 / CGMCC3.15140</strain>
    </source>
</reference>
<accession>W3XMC9</accession>
<dbReference type="EMBL" id="KI912109">
    <property type="protein sequence ID" value="ETS87120.1"/>
    <property type="molecule type" value="Genomic_DNA"/>
</dbReference>
<organism evidence="2 3">
    <name type="scientific">Pestalotiopsis fici (strain W106-1 / CGMCC3.15140)</name>
    <dbReference type="NCBI Taxonomy" id="1229662"/>
    <lineage>
        <taxon>Eukaryota</taxon>
        <taxon>Fungi</taxon>
        <taxon>Dikarya</taxon>
        <taxon>Ascomycota</taxon>
        <taxon>Pezizomycotina</taxon>
        <taxon>Sordariomycetes</taxon>
        <taxon>Xylariomycetidae</taxon>
        <taxon>Amphisphaeriales</taxon>
        <taxon>Sporocadaceae</taxon>
        <taxon>Pestalotiopsis</taxon>
    </lineage>
</organism>